<dbReference type="Pfam" id="PF05229">
    <property type="entry name" value="SCPU"/>
    <property type="match status" value="1"/>
</dbReference>
<dbReference type="InterPro" id="IPR007893">
    <property type="entry name" value="Spore_coat_U/FanG"/>
</dbReference>
<comment type="caution">
    <text evidence="3">The sequence shown here is derived from an EMBL/GenBank/DDBJ whole genome shotgun (WGS) entry which is preliminary data.</text>
</comment>
<protein>
    <submittedName>
        <fullName evidence="3">Spore coat U domain-containing protein</fullName>
    </submittedName>
</protein>
<evidence type="ECO:0000259" key="2">
    <source>
        <dbReference type="Pfam" id="PF05229"/>
    </source>
</evidence>
<dbReference type="SMART" id="SM00972">
    <property type="entry name" value="SCPU"/>
    <property type="match status" value="1"/>
</dbReference>
<organism evidence="3 4">
    <name type="scientific">Keguizhuia sedimenti</name>
    <dbReference type="NCBI Taxonomy" id="3064264"/>
    <lineage>
        <taxon>Bacteria</taxon>
        <taxon>Pseudomonadati</taxon>
        <taxon>Pseudomonadota</taxon>
        <taxon>Betaproteobacteria</taxon>
        <taxon>Burkholderiales</taxon>
        <taxon>Oxalobacteraceae</taxon>
        <taxon>Keguizhuia</taxon>
    </lineage>
</organism>
<proteinExistence type="predicted"/>
<dbReference type="EMBL" id="JAUYVH010000006">
    <property type="protein sequence ID" value="MDQ9170884.1"/>
    <property type="molecule type" value="Genomic_DNA"/>
</dbReference>
<keyword evidence="4" id="KW-1185">Reference proteome</keyword>
<dbReference type="Proteomes" id="UP001225596">
    <property type="component" value="Unassembled WGS sequence"/>
</dbReference>
<feature type="signal peptide" evidence="1">
    <location>
        <begin position="1"/>
        <end position="23"/>
    </location>
</feature>
<dbReference type="RefSeq" id="WP_338436824.1">
    <property type="nucleotide sequence ID" value="NZ_JAUYVH010000006.1"/>
</dbReference>
<feature type="chain" id="PRO_5047493654" evidence="1">
    <location>
        <begin position="24"/>
        <end position="179"/>
    </location>
</feature>
<reference evidence="3 4" key="1">
    <citation type="submission" date="2023-08" db="EMBL/GenBank/DDBJ databases">
        <title>Oxalobacteraceae gen .nov., isolated from river sludge outside the plant.</title>
        <authorList>
            <person name="Zhao S.Y."/>
        </authorList>
    </citation>
    <scope>NUCLEOTIDE SEQUENCE [LARGE SCALE GENOMIC DNA]</scope>
    <source>
        <strain evidence="3 4">R-40</strain>
    </source>
</reference>
<feature type="domain" description="Spore coat protein U/FanG" evidence="2">
    <location>
        <begin position="21"/>
        <end position="156"/>
    </location>
</feature>
<sequence>MAKLMRFHFLLILLLAAMQPALAGEAVCTLSSATLNYGVYSPGAAQDGAVDLDVTCTAPDDGGRWVCFNIGVRQGLSNNYTNRQMRHTTATANLLNNQLYVDSARSQIWGDFNTGYAQIYGQMELNNGLPKSRTVTVRGYGRIASGQSKPKGTYQDPNILMTLISVDNTGGGGGTTCPK</sequence>
<keyword evidence="1" id="KW-0732">Signal</keyword>
<name>A0ABU1BS29_9BURK</name>
<evidence type="ECO:0000256" key="1">
    <source>
        <dbReference type="SAM" id="SignalP"/>
    </source>
</evidence>
<accession>A0ABU1BS29</accession>
<gene>
    <name evidence="3" type="ORF">Q8A64_10730</name>
</gene>
<evidence type="ECO:0000313" key="3">
    <source>
        <dbReference type="EMBL" id="MDQ9170884.1"/>
    </source>
</evidence>
<evidence type="ECO:0000313" key="4">
    <source>
        <dbReference type="Proteomes" id="UP001225596"/>
    </source>
</evidence>